<sequence length="140" mass="15860">MSTATPLTSFRGQRTALLSTYGEDGTSVDTPVNIALDNGRVLFCAWEDSDRAQRLRRNPVADLRPCTSRGRPSGNPVHGRARQLEGAEAQRAARILRRRHPMSQRWSAPISERLLRYRMLYYALAPDHDEEVQSVEGWPD</sequence>
<organism evidence="3 4">
    <name type="scientific">Haloactinospora alba</name>
    <dbReference type="NCBI Taxonomy" id="405555"/>
    <lineage>
        <taxon>Bacteria</taxon>
        <taxon>Bacillati</taxon>
        <taxon>Actinomycetota</taxon>
        <taxon>Actinomycetes</taxon>
        <taxon>Streptosporangiales</taxon>
        <taxon>Nocardiopsidaceae</taxon>
        <taxon>Haloactinospora</taxon>
    </lineage>
</organism>
<name>A0A543NA12_9ACTN</name>
<evidence type="ECO:0000256" key="1">
    <source>
        <dbReference type="SAM" id="MobiDB-lite"/>
    </source>
</evidence>
<dbReference type="InterPro" id="IPR019965">
    <property type="entry name" value="PPOX_F420-dep_Rv2061_put"/>
</dbReference>
<proteinExistence type="predicted"/>
<dbReference type="InterPro" id="IPR012349">
    <property type="entry name" value="Split_barrel_FMN-bd"/>
</dbReference>
<reference evidence="3 4" key="1">
    <citation type="submission" date="2019-06" db="EMBL/GenBank/DDBJ databases">
        <title>Sequencing the genomes of 1000 actinobacteria strains.</title>
        <authorList>
            <person name="Klenk H.-P."/>
        </authorList>
    </citation>
    <scope>NUCLEOTIDE SEQUENCE [LARGE SCALE GENOMIC DNA]</scope>
    <source>
        <strain evidence="3 4">DSM 45015</strain>
    </source>
</reference>
<keyword evidence="4" id="KW-1185">Reference proteome</keyword>
<dbReference type="NCBIfam" id="TIGR03666">
    <property type="entry name" value="Rv2061_F420"/>
    <property type="match status" value="1"/>
</dbReference>
<evidence type="ECO:0000259" key="2">
    <source>
        <dbReference type="Pfam" id="PF01243"/>
    </source>
</evidence>
<dbReference type="InterPro" id="IPR011576">
    <property type="entry name" value="Pyridox_Oxase_N"/>
</dbReference>
<feature type="region of interest" description="Disordered" evidence="1">
    <location>
        <begin position="62"/>
        <end position="86"/>
    </location>
</feature>
<comment type="caution">
    <text evidence="3">The sequence shown here is derived from an EMBL/GenBank/DDBJ whole genome shotgun (WGS) entry which is preliminary data.</text>
</comment>
<dbReference type="OrthoDB" id="5738083at2"/>
<evidence type="ECO:0000313" key="3">
    <source>
        <dbReference type="EMBL" id="TQN28664.1"/>
    </source>
</evidence>
<gene>
    <name evidence="3" type="ORF">FHX37_4023</name>
</gene>
<dbReference type="RefSeq" id="WP_141925683.1">
    <property type="nucleotide sequence ID" value="NZ_VFQC01000002.1"/>
</dbReference>
<dbReference type="Gene3D" id="2.30.110.10">
    <property type="entry name" value="Electron Transport, Fmn-binding Protein, Chain A"/>
    <property type="match status" value="1"/>
</dbReference>
<dbReference type="Proteomes" id="UP000317422">
    <property type="component" value="Unassembled WGS sequence"/>
</dbReference>
<evidence type="ECO:0000313" key="4">
    <source>
        <dbReference type="Proteomes" id="UP000317422"/>
    </source>
</evidence>
<dbReference type="AlphaFoldDB" id="A0A543NA12"/>
<dbReference type="Pfam" id="PF01243">
    <property type="entry name" value="PNPOx_N"/>
    <property type="match status" value="1"/>
</dbReference>
<dbReference type="SUPFAM" id="SSF50475">
    <property type="entry name" value="FMN-binding split barrel"/>
    <property type="match status" value="1"/>
</dbReference>
<feature type="domain" description="Pyridoxamine 5'-phosphate oxidase N-terminal" evidence="2">
    <location>
        <begin position="10"/>
        <end position="99"/>
    </location>
</feature>
<protein>
    <recommendedName>
        <fullName evidence="2">Pyridoxamine 5'-phosphate oxidase N-terminal domain-containing protein</fullName>
    </recommendedName>
</protein>
<dbReference type="EMBL" id="VFQC01000002">
    <property type="protein sequence ID" value="TQN28664.1"/>
    <property type="molecule type" value="Genomic_DNA"/>
</dbReference>
<accession>A0A543NA12</accession>